<comment type="subcellular location">
    <subcellularLocation>
        <location evidence="1">Cell membrane</location>
        <topology evidence="1">Multi-pass membrane protein</topology>
    </subcellularLocation>
</comment>
<comment type="similarity">
    <text evidence="2">Belongs to the auxin efflux carrier (TC 2.A.69) family.</text>
</comment>
<feature type="transmembrane region" description="Helical" evidence="8">
    <location>
        <begin position="256"/>
        <end position="278"/>
    </location>
</feature>
<feature type="transmembrane region" description="Helical" evidence="8">
    <location>
        <begin position="167"/>
        <end position="187"/>
    </location>
</feature>
<organism evidence="9 10">
    <name type="scientific">Glaciecola siphonariae</name>
    <dbReference type="NCBI Taxonomy" id="521012"/>
    <lineage>
        <taxon>Bacteria</taxon>
        <taxon>Pseudomonadati</taxon>
        <taxon>Pseudomonadota</taxon>
        <taxon>Gammaproteobacteria</taxon>
        <taxon>Alteromonadales</taxon>
        <taxon>Alteromonadaceae</taxon>
        <taxon>Glaciecola</taxon>
    </lineage>
</organism>
<comment type="caution">
    <text evidence="9">The sequence shown here is derived from an EMBL/GenBank/DDBJ whole genome shotgun (WGS) entry which is preliminary data.</text>
</comment>
<dbReference type="InterPro" id="IPR004776">
    <property type="entry name" value="Mem_transp_PIN-like"/>
</dbReference>
<feature type="transmembrane region" description="Helical" evidence="8">
    <location>
        <begin position="199"/>
        <end position="218"/>
    </location>
</feature>
<proteinExistence type="inferred from homology"/>
<reference evidence="10" key="1">
    <citation type="journal article" date="2019" name="Int. J. Syst. Evol. Microbiol.">
        <title>The Global Catalogue of Microorganisms (GCM) 10K type strain sequencing project: providing services to taxonomists for standard genome sequencing and annotation.</title>
        <authorList>
            <consortium name="The Broad Institute Genomics Platform"/>
            <consortium name="The Broad Institute Genome Sequencing Center for Infectious Disease"/>
            <person name="Wu L."/>
            <person name="Ma J."/>
        </authorList>
    </citation>
    <scope>NUCLEOTIDE SEQUENCE [LARGE SCALE GENOMIC DNA]</scope>
    <source>
        <strain evidence="10">KACC 12507</strain>
    </source>
</reference>
<name>A0ABV9M0H3_9ALTE</name>
<dbReference type="Proteomes" id="UP001595897">
    <property type="component" value="Unassembled WGS sequence"/>
</dbReference>
<feature type="transmembrane region" description="Helical" evidence="8">
    <location>
        <begin position="73"/>
        <end position="95"/>
    </location>
</feature>
<dbReference type="PANTHER" id="PTHR36838">
    <property type="entry name" value="AUXIN EFFLUX CARRIER FAMILY PROTEIN"/>
    <property type="match status" value="1"/>
</dbReference>
<evidence type="ECO:0000256" key="2">
    <source>
        <dbReference type="ARBA" id="ARBA00010145"/>
    </source>
</evidence>
<keyword evidence="6 8" id="KW-1133">Transmembrane helix</keyword>
<accession>A0ABV9M0H3</accession>
<keyword evidence="3" id="KW-0813">Transport</keyword>
<feature type="transmembrane region" description="Helical" evidence="8">
    <location>
        <begin position="131"/>
        <end position="155"/>
    </location>
</feature>
<sequence length="317" mass="34364">MTALQAFIDFSITVIGPVLLLIAIGYGFYRQDLLDDSFVEKASRLIFNYALPALLFVNISASDISALTDPKTIAIGISGTLIVFLFYIVWVCFYVPRREDRGVIVQGAFRSNMGIIGLAYCANAYGTEGLAYASIYLGALTILYNVLSVAVLNIFQGSTFSKTRIVKGILSNPIILSIVAGVLVSYFSLPTPTFITNSLGYFAQLTLPLALLCTGASLRFKSLGKEWQWVLLACIGKCFLYPIVLLSLALTFDISGLSLGVVFLMAMSPTAAASYVMVRKIGGNHQLAAQIIAMSTIASLPITIVGYYIMLRFTDIV</sequence>
<evidence type="ECO:0000256" key="7">
    <source>
        <dbReference type="ARBA" id="ARBA00023136"/>
    </source>
</evidence>
<evidence type="ECO:0000256" key="4">
    <source>
        <dbReference type="ARBA" id="ARBA00022475"/>
    </source>
</evidence>
<dbReference type="Gene3D" id="1.20.1530.20">
    <property type="match status" value="1"/>
</dbReference>
<dbReference type="RefSeq" id="WP_382410263.1">
    <property type="nucleotide sequence ID" value="NZ_JBHSGU010000019.1"/>
</dbReference>
<evidence type="ECO:0000256" key="6">
    <source>
        <dbReference type="ARBA" id="ARBA00022989"/>
    </source>
</evidence>
<dbReference type="PANTHER" id="PTHR36838:SF4">
    <property type="entry name" value="AUXIN EFFLUX CARRIER FAMILY PROTEIN"/>
    <property type="match status" value="1"/>
</dbReference>
<evidence type="ECO:0000256" key="5">
    <source>
        <dbReference type="ARBA" id="ARBA00022692"/>
    </source>
</evidence>
<feature type="transmembrane region" description="Helical" evidence="8">
    <location>
        <begin position="107"/>
        <end position="125"/>
    </location>
</feature>
<protein>
    <submittedName>
        <fullName evidence="9">AEC family transporter</fullName>
    </submittedName>
</protein>
<feature type="transmembrane region" description="Helical" evidence="8">
    <location>
        <begin position="230"/>
        <end position="250"/>
    </location>
</feature>
<feature type="transmembrane region" description="Helical" evidence="8">
    <location>
        <begin position="49"/>
        <end position="67"/>
    </location>
</feature>
<keyword evidence="4" id="KW-1003">Cell membrane</keyword>
<evidence type="ECO:0000313" key="10">
    <source>
        <dbReference type="Proteomes" id="UP001595897"/>
    </source>
</evidence>
<keyword evidence="7 8" id="KW-0472">Membrane</keyword>
<evidence type="ECO:0000256" key="8">
    <source>
        <dbReference type="SAM" id="Phobius"/>
    </source>
</evidence>
<feature type="transmembrane region" description="Helical" evidence="8">
    <location>
        <begin position="287"/>
        <end position="310"/>
    </location>
</feature>
<evidence type="ECO:0000256" key="1">
    <source>
        <dbReference type="ARBA" id="ARBA00004651"/>
    </source>
</evidence>
<dbReference type="EMBL" id="JBHSGU010000019">
    <property type="protein sequence ID" value="MFC4701615.1"/>
    <property type="molecule type" value="Genomic_DNA"/>
</dbReference>
<evidence type="ECO:0000313" key="9">
    <source>
        <dbReference type="EMBL" id="MFC4701615.1"/>
    </source>
</evidence>
<feature type="transmembrane region" description="Helical" evidence="8">
    <location>
        <begin position="6"/>
        <end position="29"/>
    </location>
</feature>
<dbReference type="InterPro" id="IPR038770">
    <property type="entry name" value="Na+/solute_symporter_sf"/>
</dbReference>
<gene>
    <name evidence="9" type="ORF">ACFO4O_15780</name>
</gene>
<evidence type="ECO:0000256" key="3">
    <source>
        <dbReference type="ARBA" id="ARBA00022448"/>
    </source>
</evidence>
<keyword evidence="5 8" id="KW-0812">Transmembrane</keyword>
<keyword evidence="10" id="KW-1185">Reference proteome</keyword>
<dbReference type="Pfam" id="PF03547">
    <property type="entry name" value="Mem_trans"/>
    <property type="match status" value="2"/>
</dbReference>